<proteinExistence type="inferred from homology"/>
<dbReference type="GO" id="GO:0004222">
    <property type="term" value="F:metalloendopeptidase activity"/>
    <property type="evidence" value="ECO:0007669"/>
    <property type="project" value="InterPro"/>
</dbReference>
<protein>
    <submittedName>
        <fullName evidence="9">Uncharacterized protein</fullName>
    </submittedName>
</protein>
<evidence type="ECO:0000256" key="2">
    <source>
        <dbReference type="ARBA" id="ARBA00022723"/>
    </source>
</evidence>
<evidence type="ECO:0000256" key="6">
    <source>
        <dbReference type="RuleBase" id="RU003435"/>
    </source>
</evidence>
<dbReference type="GO" id="GO:0006518">
    <property type="term" value="P:peptide metabolic process"/>
    <property type="evidence" value="ECO:0007669"/>
    <property type="project" value="TreeGrafter"/>
</dbReference>
<keyword evidence="4 6" id="KW-0862">Zinc</keyword>
<reference evidence="9 10" key="1">
    <citation type="journal article" date="2014" name="Nature">
        <title>An environmental bacterial taxon with a large and distinct metabolic repertoire.</title>
        <authorList>
            <person name="Wilson M.C."/>
            <person name="Mori T."/>
            <person name="Ruckert C."/>
            <person name="Uria A.R."/>
            <person name="Helf M.J."/>
            <person name="Takada K."/>
            <person name="Gernert C."/>
            <person name="Steffens U.A."/>
            <person name="Heycke N."/>
            <person name="Schmitt S."/>
            <person name="Rinke C."/>
            <person name="Helfrich E.J."/>
            <person name="Brachmann A.O."/>
            <person name="Gurgui C."/>
            <person name="Wakimoto T."/>
            <person name="Kracht M."/>
            <person name="Crusemann M."/>
            <person name="Hentschel U."/>
            <person name="Abe I."/>
            <person name="Matsunaga S."/>
            <person name="Kalinowski J."/>
            <person name="Takeyama H."/>
            <person name="Piel J."/>
        </authorList>
    </citation>
    <scope>NUCLEOTIDE SEQUENCE [LARGE SCALE GENOMIC DNA]</scope>
    <source>
        <strain evidence="10">TSY2</strain>
    </source>
</reference>
<evidence type="ECO:0000259" key="8">
    <source>
        <dbReference type="Pfam" id="PF19310"/>
    </source>
</evidence>
<sequence length="442" mass="49642">MTDNPLLQLTSLPDFGTIHSEHIVPAIRQLLDETDAERQQLEAGLEPTWAGVMQPLEQLENRLSLAWGAVGHLMGVKNGEALRQAHQEVQGEVVQFWMRLGQSQSIYQGLKALKASAQWPQLDAAQQRIVDSSIQDAELSGVGLEGEPRARFNAIQQELAELSTTFSNHLLDATKAFYLDLHQPEEIEGLPPSLLQMAAQAAREAGHDQATIEQGPWRMTLDFPSATPFLEHSRRRDLREQVYRALITRASEGELDNTPLISRILELRREQASILGYANYAELSLASKMAPDVQTVEALLEQLRQASFDTAQQDLAELRDFARSQGAAEADDLQHWDIAFWAERLREHRYSISDEELRPYFPLPKVLDGLFALVQRLFGVTIQPADGSVPVWHPDVRFFRIYDANDKEIAAFYLDAYSRPAEKRGGAWMDGCVGRSQLLAAP</sequence>
<accession>W4MA85</accession>
<feature type="domain" description="Peptidase M3A/M3B catalytic" evidence="7">
    <location>
        <begin position="230"/>
        <end position="435"/>
    </location>
</feature>
<name>W4MA85_9BACT</name>
<keyword evidence="5 6" id="KW-0482">Metalloprotease</keyword>
<dbReference type="Gene3D" id="1.10.1370.40">
    <property type="match status" value="2"/>
</dbReference>
<dbReference type="AlphaFoldDB" id="W4MA85"/>
<feature type="domain" description="Oligopeptidase A N-terminal" evidence="8">
    <location>
        <begin position="27"/>
        <end position="149"/>
    </location>
</feature>
<dbReference type="Pfam" id="PF19310">
    <property type="entry name" value="TOP_N"/>
    <property type="match status" value="1"/>
</dbReference>
<dbReference type="Pfam" id="PF01432">
    <property type="entry name" value="Peptidase_M3"/>
    <property type="match status" value="1"/>
</dbReference>
<organism evidence="9 10">
    <name type="scientific">Candidatus Entotheonella gemina</name>
    <dbReference type="NCBI Taxonomy" id="1429439"/>
    <lineage>
        <taxon>Bacteria</taxon>
        <taxon>Pseudomonadati</taxon>
        <taxon>Nitrospinota/Tectimicrobiota group</taxon>
        <taxon>Candidatus Tectimicrobiota</taxon>
        <taxon>Candidatus Entotheonellia</taxon>
        <taxon>Candidatus Entotheonellales</taxon>
        <taxon>Candidatus Entotheonellaceae</taxon>
        <taxon>Candidatus Entotheonella</taxon>
    </lineage>
</organism>
<dbReference type="InterPro" id="IPR045666">
    <property type="entry name" value="OpdA_N"/>
</dbReference>
<comment type="caution">
    <text evidence="9">The sequence shown here is derived from an EMBL/GenBank/DDBJ whole genome shotgun (WGS) entry which is preliminary data.</text>
</comment>
<evidence type="ECO:0000256" key="4">
    <source>
        <dbReference type="ARBA" id="ARBA00022833"/>
    </source>
</evidence>
<evidence type="ECO:0000259" key="7">
    <source>
        <dbReference type="Pfam" id="PF01432"/>
    </source>
</evidence>
<dbReference type="HOGENOM" id="CLU_001805_6_2_7"/>
<keyword evidence="3 6" id="KW-0378">Hydrolase</keyword>
<dbReference type="EMBL" id="AZHX01000602">
    <property type="protein sequence ID" value="ETX06791.1"/>
    <property type="molecule type" value="Genomic_DNA"/>
</dbReference>
<dbReference type="PANTHER" id="PTHR11804">
    <property type="entry name" value="PROTEASE M3 THIMET OLIGOPEPTIDASE-RELATED"/>
    <property type="match status" value="1"/>
</dbReference>
<keyword evidence="2 6" id="KW-0479">Metal-binding</keyword>
<evidence type="ECO:0000256" key="3">
    <source>
        <dbReference type="ARBA" id="ARBA00022801"/>
    </source>
</evidence>
<dbReference type="MEROPS" id="M03.A01"/>
<dbReference type="InterPro" id="IPR001567">
    <property type="entry name" value="Pept_M3A_M3B_dom"/>
</dbReference>
<keyword evidence="1 6" id="KW-0645">Protease</keyword>
<comment type="similarity">
    <text evidence="6">Belongs to the peptidase M3 family.</text>
</comment>
<dbReference type="GO" id="GO:0046872">
    <property type="term" value="F:metal ion binding"/>
    <property type="evidence" value="ECO:0007669"/>
    <property type="project" value="UniProtKB-UniRule"/>
</dbReference>
<evidence type="ECO:0000256" key="5">
    <source>
        <dbReference type="ARBA" id="ARBA00023049"/>
    </source>
</evidence>
<dbReference type="GO" id="GO:0006508">
    <property type="term" value="P:proteolysis"/>
    <property type="evidence" value="ECO:0007669"/>
    <property type="project" value="UniProtKB-KW"/>
</dbReference>
<dbReference type="SUPFAM" id="SSF55486">
    <property type="entry name" value="Metalloproteases ('zincins'), catalytic domain"/>
    <property type="match status" value="1"/>
</dbReference>
<dbReference type="PANTHER" id="PTHR11804:SF83">
    <property type="entry name" value="LD37516P"/>
    <property type="match status" value="1"/>
</dbReference>
<gene>
    <name evidence="9" type="ORF">ETSY2_15020</name>
</gene>
<dbReference type="InterPro" id="IPR045090">
    <property type="entry name" value="Pept_M3A_M3B"/>
</dbReference>
<evidence type="ECO:0000313" key="9">
    <source>
        <dbReference type="EMBL" id="ETX06791.1"/>
    </source>
</evidence>
<evidence type="ECO:0000313" key="10">
    <source>
        <dbReference type="Proteomes" id="UP000019140"/>
    </source>
</evidence>
<feature type="non-terminal residue" evidence="9">
    <location>
        <position position="442"/>
    </location>
</feature>
<dbReference type="Proteomes" id="UP000019140">
    <property type="component" value="Unassembled WGS sequence"/>
</dbReference>
<keyword evidence="10" id="KW-1185">Reference proteome</keyword>
<dbReference type="FunFam" id="1.10.1370.40:FF:000005">
    <property type="entry name" value="Organellar oligopeptidase A, chloroplastic/mitochondrial"/>
    <property type="match status" value="1"/>
</dbReference>
<evidence type="ECO:0000256" key="1">
    <source>
        <dbReference type="ARBA" id="ARBA00022670"/>
    </source>
</evidence>
<comment type="cofactor">
    <cofactor evidence="6">
        <name>Zn(2+)</name>
        <dbReference type="ChEBI" id="CHEBI:29105"/>
    </cofactor>
    <text evidence="6">Binds 1 zinc ion.</text>
</comment>